<feature type="domain" description="TAFII28-like protein" evidence="6">
    <location>
        <begin position="50"/>
        <end position="127"/>
    </location>
</feature>
<evidence type="ECO:0000256" key="5">
    <source>
        <dbReference type="ARBA" id="ARBA00023242"/>
    </source>
</evidence>
<evidence type="ECO:0000256" key="4">
    <source>
        <dbReference type="ARBA" id="ARBA00023163"/>
    </source>
</evidence>
<protein>
    <recommendedName>
        <fullName evidence="6">TAFII28-like protein domain-containing protein</fullName>
    </recommendedName>
</protein>
<dbReference type="InterPro" id="IPR006809">
    <property type="entry name" value="TAFII28_dom"/>
</dbReference>
<dbReference type="SUPFAM" id="SSF47113">
    <property type="entry name" value="Histone-fold"/>
    <property type="match status" value="1"/>
</dbReference>
<dbReference type="AlphaFoldDB" id="A0A8J5XFV4"/>
<dbReference type="InterPro" id="IPR045127">
    <property type="entry name" value="TAF11-like"/>
</dbReference>
<comment type="subcellular location">
    <subcellularLocation>
        <location evidence="1">Nucleus</location>
    </subcellularLocation>
</comment>
<evidence type="ECO:0000256" key="1">
    <source>
        <dbReference type="ARBA" id="ARBA00004123"/>
    </source>
</evidence>
<dbReference type="PANTHER" id="PTHR13218:SF8">
    <property type="entry name" value="TRANSCRIPTION INITIATION FACTOR TFIID SUBUNIT 11"/>
    <property type="match status" value="1"/>
</dbReference>
<dbReference type="Pfam" id="PF04719">
    <property type="entry name" value="TAFII28"/>
    <property type="match status" value="1"/>
</dbReference>
<evidence type="ECO:0000256" key="3">
    <source>
        <dbReference type="ARBA" id="ARBA00023015"/>
    </source>
</evidence>
<keyword evidence="8" id="KW-1185">Reference proteome</keyword>
<keyword evidence="3" id="KW-0805">Transcription regulation</keyword>
<dbReference type="CDD" id="cd08048">
    <property type="entry name" value="HFD_TAF11"/>
    <property type="match status" value="1"/>
</dbReference>
<dbReference type="Gene3D" id="1.10.20.10">
    <property type="entry name" value="Histone, subunit A"/>
    <property type="match status" value="1"/>
</dbReference>
<dbReference type="OMA" id="MEEHEWL"/>
<evidence type="ECO:0000259" key="6">
    <source>
        <dbReference type="Pfam" id="PF04719"/>
    </source>
</evidence>
<dbReference type="EMBL" id="JAGTXO010000035">
    <property type="protein sequence ID" value="KAG8460127.1"/>
    <property type="molecule type" value="Genomic_DNA"/>
</dbReference>
<sequence length="144" mass="16456">MDQELLEAELERAAEEMEEHEWLSRRRDAELRKGALIDQWTREADAGRPEMLERYEYSRRASFKPGAMKRLMCELTGTTVDDDSVIVVRGIAKLFVAELVELAADVRAEAEPDGPIRPAHVRDALNRMTAGGVCGPRKRSKFWR</sequence>
<evidence type="ECO:0000313" key="8">
    <source>
        <dbReference type="Proteomes" id="UP000751190"/>
    </source>
</evidence>
<name>A0A8J5XFV4_DIALT</name>
<dbReference type="InterPro" id="IPR009072">
    <property type="entry name" value="Histone-fold"/>
</dbReference>
<comment type="similarity">
    <text evidence="2">Belongs to the TAF11 family.</text>
</comment>
<keyword evidence="4" id="KW-0804">Transcription</keyword>
<accession>A0A8J5XFV4</accession>
<dbReference type="OrthoDB" id="28335at2759"/>
<dbReference type="GO" id="GO:0016251">
    <property type="term" value="F:RNA polymerase II general transcription initiation factor activity"/>
    <property type="evidence" value="ECO:0007669"/>
    <property type="project" value="TreeGrafter"/>
</dbReference>
<dbReference type="PANTHER" id="PTHR13218">
    <property type="entry name" value="TRANSCRIPTION INITIATION FACTOR TFIID SUBUNIT 11-RELATED"/>
    <property type="match status" value="1"/>
</dbReference>
<dbReference type="GO" id="GO:0051123">
    <property type="term" value="P:RNA polymerase II preinitiation complex assembly"/>
    <property type="evidence" value="ECO:0007669"/>
    <property type="project" value="InterPro"/>
</dbReference>
<evidence type="ECO:0000256" key="2">
    <source>
        <dbReference type="ARBA" id="ARBA00009788"/>
    </source>
</evidence>
<gene>
    <name evidence="7" type="ORF">KFE25_014272</name>
</gene>
<dbReference type="Proteomes" id="UP000751190">
    <property type="component" value="Unassembled WGS sequence"/>
</dbReference>
<evidence type="ECO:0000313" key="7">
    <source>
        <dbReference type="EMBL" id="KAG8460127.1"/>
    </source>
</evidence>
<organism evidence="7 8">
    <name type="scientific">Diacronema lutheri</name>
    <name type="common">Unicellular marine alga</name>
    <name type="synonym">Monochrysis lutheri</name>
    <dbReference type="NCBI Taxonomy" id="2081491"/>
    <lineage>
        <taxon>Eukaryota</taxon>
        <taxon>Haptista</taxon>
        <taxon>Haptophyta</taxon>
        <taxon>Pavlovophyceae</taxon>
        <taxon>Pavlovales</taxon>
        <taxon>Pavlovaceae</taxon>
        <taxon>Diacronema</taxon>
    </lineage>
</organism>
<proteinExistence type="inferred from homology"/>
<reference evidence="7" key="1">
    <citation type="submission" date="2021-05" db="EMBL/GenBank/DDBJ databases">
        <title>The genome of the haptophyte Pavlova lutheri (Diacronema luteri, Pavlovales) - a model for lipid biosynthesis in eukaryotic algae.</title>
        <authorList>
            <person name="Hulatt C.J."/>
            <person name="Posewitz M.C."/>
        </authorList>
    </citation>
    <scope>NUCLEOTIDE SEQUENCE</scope>
    <source>
        <strain evidence="7">NIVA-4/92</strain>
    </source>
</reference>
<comment type="caution">
    <text evidence="7">The sequence shown here is derived from an EMBL/GenBank/DDBJ whole genome shotgun (WGS) entry which is preliminary data.</text>
</comment>
<dbReference type="GO" id="GO:0005669">
    <property type="term" value="C:transcription factor TFIID complex"/>
    <property type="evidence" value="ECO:0007669"/>
    <property type="project" value="InterPro"/>
</dbReference>
<keyword evidence="5" id="KW-0539">Nucleus</keyword>
<dbReference type="GO" id="GO:0046982">
    <property type="term" value="F:protein heterodimerization activity"/>
    <property type="evidence" value="ECO:0007669"/>
    <property type="project" value="InterPro"/>
</dbReference>